<accession>A0A176WHR0</accession>
<keyword evidence="2" id="KW-1185">Reference proteome</keyword>
<proteinExistence type="predicted"/>
<dbReference type="AlphaFoldDB" id="A0A176WHR0"/>
<sequence>MVRSLECMLENVSAALGDDVILAKSSKTSRIWGHATLFHVQRVCVHDMAIPRSPYQYGQLAQGLAPPTMKCLKAMPYDILKQLIVATMKENAASTVQYVVKKLDMLSHPSPHISIYTWVSSANMFPSNKSSGQFLSRSHDVAATQNIRAKSIPKSVSSKAKNNGDLSTEVAICITTLDDMSASTTDDVKTSVLTPVALGGAGLIDELLPSSDNKKDLGSLAWRTLTPLRVQLHSRTTWL</sequence>
<protein>
    <submittedName>
        <fullName evidence="1">Uncharacterized protein</fullName>
    </submittedName>
</protein>
<evidence type="ECO:0000313" key="2">
    <source>
        <dbReference type="Proteomes" id="UP000077202"/>
    </source>
</evidence>
<dbReference type="Proteomes" id="UP000077202">
    <property type="component" value="Unassembled WGS sequence"/>
</dbReference>
<evidence type="ECO:0000313" key="1">
    <source>
        <dbReference type="EMBL" id="OAE32619.1"/>
    </source>
</evidence>
<comment type="caution">
    <text evidence="1">The sequence shown here is derived from an EMBL/GenBank/DDBJ whole genome shotgun (WGS) entry which is preliminary data.</text>
</comment>
<organism evidence="1 2">
    <name type="scientific">Marchantia polymorpha subsp. ruderalis</name>
    <dbReference type="NCBI Taxonomy" id="1480154"/>
    <lineage>
        <taxon>Eukaryota</taxon>
        <taxon>Viridiplantae</taxon>
        <taxon>Streptophyta</taxon>
        <taxon>Embryophyta</taxon>
        <taxon>Marchantiophyta</taxon>
        <taxon>Marchantiopsida</taxon>
        <taxon>Marchantiidae</taxon>
        <taxon>Marchantiales</taxon>
        <taxon>Marchantiaceae</taxon>
        <taxon>Marchantia</taxon>
    </lineage>
</organism>
<dbReference type="EMBL" id="LVLJ01000779">
    <property type="protein sequence ID" value="OAE32619.1"/>
    <property type="molecule type" value="Genomic_DNA"/>
</dbReference>
<gene>
    <name evidence="1" type="ORF">AXG93_3515s1030</name>
</gene>
<name>A0A176WHR0_MARPO</name>
<reference evidence="1" key="1">
    <citation type="submission" date="2016-03" db="EMBL/GenBank/DDBJ databases">
        <title>Mechanisms controlling the formation of the plant cell surface in tip-growing cells are functionally conserved among land plants.</title>
        <authorList>
            <person name="Honkanen S."/>
            <person name="Jones V.A."/>
            <person name="Morieri G."/>
            <person name="Champion C."/>
            <person name="Hetherington A.J."/>
            <person name="Kelly S."/>
            <person name="Saint-Marcoux D."/>
            <person name="Proust H."/>
            <person name="Prescott H."/>
            <person name="Dolan L."/>
        </authorList>
    </citation>
    <scope>NUCLEOTIDE SEQUENCE [LARGE SCALE GENOMIC DNA]</scope>
    <source>
        <tissue evidence="1">Whole gametophyte</tissue>
    </source>
</reference>